<dbReference type="Gene3D" id="2.60.40.3440">
    <property type="match status" value="7"/>
</dbReference>
<dbReference type="EMBL" id="JANDBD010000001">
    <property type="protein sequence ID" value="MCP9270848.1"/>
    <property type="molecule type" value="Genomic_DNA"/>
</dbReference>
<feature type="compositionally biased region" description="Low complexity" evidence="1">
    <location>
        <begin position="51"/>
        <end position="94"/>
    </location>
</feature>
<dbReference type="Pfam" id="PF17963">
    <property type="entry name" value="Big_9"/>
    <property type="match status" value="8"/>
</dbReference>
<proteinExistence type="predicted"/>
<dbReference type="Gene3D" id="2.60.40.2810">
    <property type="match status" value="1"/>
</dbReference>
<dbReference type="PANTHER" id="PTHR34720:SF9">
    <property type="entry name" value="BLR4714 PROTEIN"/>
    <property type="match status" value="1"/>
</dbReference>
<accession>A0ABT1LVC0</accession>
<feature type="compositionally biased region" description="Low complexity" evidence="1">
    <location>
        <begin position="103"/>
        <end position="120"/>
    </location>
</feature>
<evidence type="ECO:0000313" key="3">
    <source>
        <dbReference type="Proteomes" id="UP001651690"/>
    </source>
</evidence>
<evidence type="ECO:0000313" key="2">
    <source>
        <dbReference type="EMBL" id="MCP9270848.1"/>
    </source>
</evidence>
<dbReference type="NCBIfam" id="NF012211">
    <property type="entry name" value="tand_rpt_95"/>
    <property type="match status" value="8"/>
</dbReference>
<reference evidence="2 3" key="1">
    <citation type="submission" date="2022-06" db="EMBL/GenBank/DDBJ databases">
        <title>Mycolicibacterium sp. CAU 1645 isolated from seawater.</title>
        <authorList>
            <person name="Kim W."/>
        </authorList>
    </citation>
    <scope>NUCLEOTIDE SEQUENCE [LARGE SCALE GENOMIC DNA]</scope>
    <source>
        <strain evidence="2 3">CAU 1645</strain>
    </source>
</reference>
<feature type="compositionally biased region" description="Low complexity" evidence="1">
    <location>
        <begin position="153"/>
        <end position="173"/>
    </location>
</feature>
<feature type="region of interest" description="Disordered" evidence="1">
    <location>
        <begin position="272"/>
        <end position="302"/>
    </location>
</feature>
<feature type="region of interest" description="Disordered" evidence="1">
    <location>
        <begin position="38"/>
        <end position="179"/>
    </location>
</feature>
<dbReference type="PANTHER" id="PTHR34720">
    <property type="entry name" value="MICROCYSTIN DEPENDENT PROTEIN"/>
    <property type="match status" value="1"/>
</dbReference>
<organism evidence="2 3">
    <name type="scientific">Mycolicibacterium arenosum</name>
    <dbReference type="NCBI Taxonomy" id="2952157"/>
    <lineage>
        <taxon>Bacteria</taxon>
        <taxon>Bacillati</taxon>
        <taxon>Actinomycetota</taxon>
        <taxon>Actinomycetes</taxon>
        <taxon>Mycobacteriales</taxon>
        <taxon>Mycobacteriaceae</taxon>
        <taxon>Mycolicibacterium</taxon>
    </lineage>
</organism>
<comment type="caution">
    <text evidence="2">The sequence shown here is derived from an EMBL/GenBank/DDBJ whole genome shotgun (WGS) entry which is preliminary data.</text>
</comment>
<evidence type="ECO:0000256" key="1">
    <source>
        <dbReference type="SAM" id="MobiDB-lite"/>
    </source>
</evidence>
<dbReference type="RefSeq" id="WP_255057816.1">
    <property type="nucleotide sequence ID" value="NZ_JANDBD010000001.1"/>
</dbReference>
<dbReference type="Proteomes" id="UP001651690">
    <property type="component" value="Unassembled WGS sequence"/>
</dbReference>
<keyword evidence="3" id="KW-1185">Reference proteome</keyword>
<name>A0ABT1LVC0_9MYCO</name>
<protein>
    <submittedName>
        <fullName evidence="2">Ig-like domain-containing protein</fullName>
    </submittedName>
</protein>
<sequence>MDARAGTHAPRSGGAARYIGRIGALAVALGVGAAVAAGQGAGVARADDGSDSSASGASSESSSADSPTAASDPDPTATATGTSDSAPTGGTSSAPSVPEMNVSSSGGAHTSGSGSTTAEPEPAPAPAPESQLEPEPESAEPPARRNDSPPTPQQTATPRPATADAPVATVPDTEPAQPHSLEPVAQQIDSTTPMFAEPVEAADVAAPEPAPPSVVATMLAAAVAPFVLPGPGAPAASPLLWAVLAWTRRESDQTSSNTPPVADIQNVVMDENTSHSGTLPPATDADGDPVTYTLQSPPTNGTVVVDPGGEYTYTPAAGYFGRDSFVFSVTDPLGGRADYTVFVTVTMVNNAPVAADASVTVSENGSRTGSLPSATDADGEEVTYSLAAGPSRGTVTVDPDGSFTYTPDPGVSGADAFRYDVTDGFSTSTYTVTVTIEPINHAPVAVDAIVTTHHGVPVSFAGAFNDPDGDPLTFTLDRTTSSGSFSVAPDGTVTFTPRSGFVGEDTVGYTVTDPSGLTASATITVVVTNGPIVTRDDVYIGDDSVYSGNVLANDVDSDRDPITVVDYTKPSRGTLVMATDGTFSYTPEPGVSGTFEFTYTVSDGASTGTASVRLIVAAIGKPPLSAPDSATVEAGETVVIDVLANDTDPNDEGLYIVSVDVSQGVINVTESGIEYTADPDFTGIDTFTYTVSNGWSERTETVTVTVLPSTAPVTADDRVIVRAGEKVVIDALGNDRIPKGASVVVTSQPYDGTVRFDEKTGTFVYTPNEESRRDGFEYTVTDTLGRTSSAWVTITVDQEPYANDDYASTPRGDAVDIDVLKNDYDSEDGPLTVRVVSQPEYGGVATAQKDGTIRFTPTEGFEGYVEFSYSITDGAGNTATATVAVSVYDPTPVELDKKYTVGRNKTITMSAALGLLSNTQYAEFGKARLYVKPRNGTVTINLDGSFTYTPNQGFVGEDSFQFALDGGQFGDSATAFISVTPDGPGTDASYGIAVAASSAIGACWDTWMPWQRGAGSANLGCLYPEARREEL</sequence>
<feature type="compositionally biased region" description="Polar residues" evidence="1">
    <location>
        <begin position="292"/>
        <end position="302"/>
    </location>
</feature>
<gene>
    <name evidence="2" type="ORF">NM203_01460</name>
</gene>